<gene>
    <name evidence="2" type="ORF">PARMNEM_LOCUS16730</name>
</gene>
<comment type="caution">
    <text evidence="2">The sequence shown here is derived from an EMBL/GenBank/DDBJ whole genome shotgun (WGS) entry which is preliminary data.</text>
</comment>
<sequence>MTLIIFLSTSRGLEEAQDILEFNQQVDEIEAWIRDKEMMVQAHELGCDYEHCSALLRKLDDLDSDMKVDDRRLRALDTLAERLLRQGPTASAGGGAGGGAGGVAARRDAVLARWRALSGALHAYRERLDAALLLHCFNR</sequence>
<dbReference type="SUPFAM" id="SSF46966">
    <property type="entry name" value="Spectrin repeat"/>
    <property type="match status" value="1"/>
</dbReference>
<dbReference type="CDD" id="cd00176">
    <property type="entry name" value="SPEC"/>
    <property type="match status" value="1"/>
</dbReference>
<protein>
    <recommendedName>
        <fullName evidence="4">Spectrin alpha chain-like protein</fullName>
    </recommendedName>
</protein>
<evidence type="ECO:0000313" key="3">
    <source>
        <dbReference type="Proteomes" id="UP001314205"/>
    </source>
</evidence>
<keyword evidence="1" id="KW-0677">Repeat</keyword>
<dbReference type="Pfam" id="PF00435">
    <property type="entry name" value="Spectrin"/>
    <property type="match status" value="1"/>
</dbReference>
<evidence type="ECO:0000256" key="1">
    <source>
        <dbReference type="ARBA" id="ARBA00022737"/>
    </source>
</evidence>
<dbReference type="EMBL" id="CAVLGL010000094">
    <property type="protein sequence ID" value="CAK1597538.1"/>
    <property type="molecule type" value="Genomic_DNA"/>
</dbReference>
<proteinExistence type="predicted"/>
<keyword evidence="3" id="KW-1185">Reference proteome</keyword>
<dbReference type="GO" id="GO:0005737">
    <property type="term" value="C:cytoplasm"/>
    <property type="evidence" value="ECO:0007669"/>
    <property type="project" value="UniProtKB-ARBA"/>
</dbReference>
<dbReference type="InterPro" id="IPR018159">
    <property type="entry name" value="Spectrin/alpha-actinin"/>
</dbReference>
<dbReference type="AlphaFoldDB" id="A0AAV1LQ14"/>
<reference evidence="2 3" key="1">
    <citation type="submission" date="2023-11" db="EMBL/GenBank/DDBJ databases">
        <authorList>
            <person name="Hedman E."/>
            <person name="Englund M."/>
            <person name="Stromberg M."/>
            <person name="Nyberg Akerstrom W."/>
            <person name="Nylinder S."/>
            <person name="Jareborg N."/>
            <person name="Kallberg Y."/>
            <person name="Kronander E."/>
        </authorList>
    </citation>
    <scope>NUCLEOTIDE SEQUENCE [LARGE SCALE GENOMIC DNA]</scope>
</reference>
<dbReference type="Gene3D" id="1.20.58.60">
    <property type="match status" value="1"/>
</dbReference>
<evidence type="ECO:0008006" key="4">
    <source>
        <dbReference type="Google" id="ProtNLM"/>
    </source>
</evidence>
<organism evidence="2 3">
    <name type="scientific">Parnassius mnemosyne</name>
    <name type="common">clouded apollo</name>
    <dbReference type="NCBI Taxonomy" id="213953"/>
    <lineage>
        <taxon>Eukaryota</taxon>
        <taxon>Metazoa</taxon>
        <taxon>Ecdysozoa</taxon>
        <taxon>Arthropoda</taxon>
        <taxon>Hexapoda</taxon>
        <taxon>Insecta</taxon>
        <taxon>Pterygota</taxon>
        <taxon>Neoptera</taxon>
        <taxon>Endopterygota</taxon>
        <taxon>Lepidoptera</taxon>
        <taxon>Glossata</taxon>
        <taxon>Ditrysia</taxon>
        <taxon>Papilionoidea</taxon>
        <taxon>Papilionidae</taxon>
        <taxon>Parnassiinae</taxon>
        <taxon>Parnassini</taxon>
        <taxon>Parnassius</taxon>
        <taxon>Driopa</taxon>
    </lineage>
</organism>
<dbReference type="Proteomes" id="UP001314205">
    <property type="component" value="Unassembled WGS sequence"/>
</dbReference>
<dbReference type="SMART" id="SM00150">
    <property type="entry name" value="SPEC"/>
    <property type="match status" value="1"/>
</dbReference>
<accession>A0AAV1LQ14</accession>
<dbReference type="PANTHER" id="PTHR11915">
    <property type="entry name" value="SPECTRIN/FILAMIN RELATED CYTOSKELETAL PROTEIN"/>
    <property type="match status" value="1"/>
</dbReference>
<dbReference type="InterPro" id="IPR002017">
    <property type="entry name" value="Spectrin_repeat"/>
</dbReference>
<evidence type="ECO:0000313" key="2">
    <source>
        <dbReference type="EMBL" id="CAK1597538.1"/>
    </source>
</evidence>
<name>A0AAV1LQ14_9NEOP</name>